<dbReference type="PROSITE" id="PS50102">
    <property type="entry name" value="RRM"/>
    <property type="match status" value="1"/>
</dbReference>
<proteinExistence type="predicted"/>
<gene>
    <name evidence="7" type="ORF">NMOB1V02_LOCUS3193</name>
</gene>
<dbReference type="OrthoDB" id="1099063at2759"/>
<dbReference type="Pfam" id="PF00076">
    <property type="entry name" value="RRM_1"/>
    <property type="match status" value="1"/>
</dbReference>
<reference evidence="7" key="1">
    <citation type="submission" date="2020-11" db="EMBL/GenBank/DDBJ databases">
        <authorList>
            <person name="Tran Van P."/>
        </authorList>
    </citation>
    <scope>NUCLEOTIDE SEQUENCE</scope>
</reference>
<dbReference type="PANTHER" id="PTHR48038">
    <property type="entry name" value="RIBONUCLEOPROTEIN RB97D"/>
    <property type="match status" value="1"/>
</dbReference>
<name>A0A7R9GBY7_9CRUS</name>
<dbReference type="Gene3D" id="3.30.70.330">
    <property type="match status" value="1"/>
</dbReference>
<dbReference type="SUPFAM" id="SSF54928">
    <property type="entry name" value="RNA-binding domain, RBD"/>
    <property type="match status" value="1"/>
</dbReference>
<accession>A0A7R9GBY7</accession>
<dbReference type="SMART" id="SM00360">
    <property type="entry name" value="RRM"/>
    <property type="match status" value="1"/>
</dbReference>
<dbReference type="Proteomes" id="UP000678499">
    <property type="component" value="Unassembled WGS sequence"/>
</dbReference>
<evidence type="ECO:0000256" key="4">
    <source>
        <dbReference type="PROSITE-ProRule" id="PRU00176"/>
    </source>
</evidence>
<organism evidence="7">
    <name type="scientific">Notodromas monacha</name>
    <dbReference type="NCBI Taxonomy" id="399045"/>
    <lineage>
        <taxon>Eukaryota</taxon>
        <taxon>Metazoa</taxon>
        <taxon>Ecdysozoa</taxon>
        <taxon>Arthropoda</taxon>
        <taxon>Crustacea</taxon>
        <taxon>Oligostraca</taxon>
        <taxon>Ostracoda</taxon>
        <taxon>Podocopa</taxon>
        <taxon>Podocopida</taxon>
        <taxon>Cypridocopina</taxon>
        <taxon>Cypridoidea</taxon>
        <taxon>Cyprididae</taxon>
        <taxon>Notodromas</taxon>
    </lineage>
</organism>
<comment type="subcellular location">
    <subcellularLocation>
        <location evidence="1">Nucleus</location>
    </subcellularLocation>
</comment>
<dbReference type="EMBL" id="OA882446">
    <property type="protein sequence ID" value="CAD7275396.1"/>
    <property type="molecule type" value="Genomic_DNA"/>
</dbReference>
<evidence type="ECO:0000256" key="5">
    <source>
        <dbReference type="SAM" id="MobiDB-lite"/>
    </source>
</evidence>
<feature type="region of interest" description="Disordered" evidence="5">
    <location>
        <begin position="71"/>
        <end position="102"/>
    </location>
</feature>
<dbReference type="PANTHER" id="PTHR48038:SF3">
    <property type="entry name" value="SPLICING FACTOR, ARGININE_SERINE-RICH 1-RELATED"/>
    <property type="match status" value="1"/>
</dbReference>
<dbReference type="InterPro" id="IPR012677">
    <property type="entry name" value="Nucleotide-bd_a/b_plait_sf"/>
</dbReference>
<feature type="domain" description="RRM" evidence="6">
    <location>
        <begin position="3"/>
        <end position="73"/>
    </location>
</feature>
<keyword evidence="2 4" id="KW-0694">RNA-binding</keyword>
<dbReference type="GO" id="GO:0005634">
    <property type="term" value="C:nucleus"/>
    <property type="evidence" value="ECO:0007669"/>
    <property type="project" value="UniProtKB-SubCell"/>
</dbReference>
<keyword evidence="8" id="KW-1185">Reference proteome</keyword>
<protein>
    <recommendedName>
        <fullName evidence="6">RRM domain-containing protein</fullName>
    </recommendedName>
</protein>
<sequence>MSCRVYIGGIHQKTRERDVEKFFYRYGRLREVLLKNGYGFVEFEDERDAEDACHDMDGKELLGERLRVEMARGGKSRRDRDFRSSRRAEPRRGRESRRRSEK</sequence>
<dbReference type="GO" id="GO:0003723">
    <property type="term" value="F:RNA binding"/>
    <property type="evidence" value="ECO:0007669"/>
    <property type="project" value="UniProtKB-UniRule"/>
</dbReference>
<evidence type="ECO:0000313" key="7">
    <source>
        <dbReference type="EMBL" id="CAD7275396.1"/>
    </source>
</evidence>
<dbReference type="InterPro" id="IPR035979">
    <property type="entry name" value="RBD_domain_sf"/>
</dbReference>
<dbReference type="InterPro" id="IPR000504">
    <property type="entry name" value="RRM_dom"/>
</dbReference>
<keyword evidence="3" id="KW-0539">Nucleus</keyword>
<evidence type="ECO:0000256" key="2">
    <source>
        <dbReference type="ARBA" id="ARBA00022884"/>
    </source>
</evidence>
<evidence type="ECO:0000256" key="3">
    <source>
        <dbReference type="ARBA" id="ARBA00023242"/>
    </source>
</evidence>
<dbReference type="AlphaFoldDB" id="A0A7R9GBY7"/>
<evidence type="ECO:0000313" key="8">
    <source>
        <dbReference type="Proteomes" id="UP000678499"/>
    </source>
</evidence>
<evidence type="ECO:0000259" key="6">
    <source>
        <dbReference type="PROSITE" id="PS50102"/>
    </source>
</evidence>
<dbReference type="EMBL" id="CAJPEX010000409">
    <property type="protein sequence ID" value="CAG0915548.1"/>
    <property type="molecule type" value="Genomic_DNA"/>
</dbReference>
<evidence type="ECO:0000256" key="1">
    <source>
        <dbReference type="ARBA" id="ARBA00004123"/>
    </source>
</evidence>